<dbReference type="STRING" id="29529.SAMN04488122_6642"/>
<evidence type="ECO:0000256" key="1">
    <source>
        <dbReference type="ARBA" id="ARBA00004442"/>
    </source>
</evidence>
<proteinExistence type="inferred from homology"/>
<dbReference type="Gene3D" id="1.25.40.390">
    <property type="match status" value="1"/>
</dbReference>
<accession>A0A1I0SDQ5</accession>
<protein>
    <submittedName>
        <fullName evidence="8">SusD family protein</fullName>
    </submittedName>
</protein>
<evidence type="ECO:0000256" key="4">
    <source>
        <dbReference type="ARBA" id="ARBA00023136"/>
    </source>
</evidence>
<dbReference type="RefSeq" id="WP_089903735.1">
    <property type="nucleotide sequence ID" value="NZ_FOJG01000002.1"/>
</dbReference>
<feature type="domain" description="RagB/SusD" evidence="6">
    <location>
        <begin position="348"/>
        <end position="461"/>
    </location>
</feature>
<keyword evidence="5" id="KW-0998">Cell outer membrane</keyword>
<dbReference type="SUPFAM" id="SSF48452">
    <property type="entry name" value="TPR-like"/>
    <property type="match status" value="1"/>
</dbReference>
<dbReference type="OrthoDB" id="5694214at2"/>
<gene>
    <name evidence="8" type="ORF">SAMN04488122_6642</name>
</gene>
<dbReference type="EMBL" id="FOJG01000002">
    <property type="protein sequence ID" value="SEW56363.1"/>
    <property type="molecule type" value="Genomic_DNA"/>
</dbReference>
<dbReference type="AlphaFoldDB" id="A0A1I0SDQ5"/>
<organism evidence="8 9">
    <name type="scientific">Chitinophaga arvensicola</name>
    <dbReference type="NCBI Taxonomy" id="29529"/>
    <lineage>
        <taxon>Bacteria</taxon>
        <taxon>Pseudomonadati</taxon>
        <taxon>Bacteroidota</taxon>
        <taxon>Chitinophagia</taxon>
        <taxon>Chitinophagales</taxon>
        <taxon>Chitinophagaceae</taxon>
        <taxon>Chitinophaga</taxon>
    </lineage>
</organism>
<keyword evidence="3" id="KW-0732">Signal</keyword>
<dbReference type="Proteomes" id="UP000199310">
    <property type="component" value="Unassembled WGS sequence"/>
</dbReference>
<dbReference type="PROSITE" id="PS51257">
    <property type="entry name" value="PROKAR_LIPOPROTEIN"/>
    <property type="match status" value="1"/>
</dbReference>
<sequence length="461" mass="51099">MLHSYKKILAVICLTGLMGCGKYLDRPSPDQAIGKGQISDKDLPLLLKGAYLSMAGTWPPQSYPMTDIYSDDIISLQGGNPAQYNPQAYEACNPSPADGFGIGRYYQAAYTAIGNANFIITMIGDNPASAQLKQLLGEALTVRAHSYLMLADILGGVVLMTSVETDNALIRRPKSSETEVLDAVEKDLQTAIPLLADFSTPGAVSRQAAELLLARVSLQRSKYPRAKELAENVIGAGKNSLSKNTYSSIFLYNSPTTEMIWRMADGPMPSAYDRYGLFSFYSPSAPFRGNGSGLTWIDETLADSYEANDTRRQVLRKQRNNATGQEVTYMLKYSTDTLQPASAVYVIYPLLRISEAYLISAEAAARQNVVETTRYNELRTARNASVKLPGDFASPAAFLEELEKERRRELLGEGRRWQDMKRFGKALPFLTSKGQNNTRLYFPFTNTELLRNPQLKQNEGY</sequence>
<evidence type="ECO:0000256" key="5">
    <source>
        <dbReference type="ARBA" id="ARBA00023237"/>
    </source>
</evidence>
<dbReference type="Pfam" id="PF07980">
    <property type="entry name" value="SusD_RagB"/>
    <property type="match status" value="1"/>
</dbReference>
<dbReference type="InterPro" id="IPR033985">
    <property type="entry name" value="SusD-like_N"/>
</dbReference>
<evidence type="ECO:0000259" key="6">
    <source>
        <dbReference type="Pfam" id="PF07980"/>
    </source>
</evidence>
<name>A0A1I0SDQ5_9BACT</name>
<keyword evidence="4" id="KW-0472">Membrane</keyword>
<reference evidence="9" key="1">
    <citation type="submission" date="2016-10" db="EMBL/GenBank/DDBJ databases">
        <authorList>
            <person name="Varghese N."/>
            <person name="Submissions S."/>
        </authorList>
    </citation>
    <scope>NUCLEOTIDE SEQUENCE [LARGE SCALE GENOMIC DNA]</scope>
    <source>
        <strain evidence="9">DSM 3695</strain>
    </source>
</reference>
<evidence type="ECO:0000256" key="3">
    <source>
        <dbReference type="ARBA" id="ARBA00022729"/>
    </source>
</evidence>
<keyword evidence="9" id="KW-1185">Reference proteome</keyword>
<feature type="domain" description="SusD-like N-terminal" evidence="7">
    <location>
        <begin position="100"/>
        <end position="218"/>
    </location>
</feature>
<evidence type="ECO:0000256" key="2">
    <source>
        <dbReference type="ARBA" id="ARBA00006275"/>
    </source>
</evidence>
<evidence type="ECO:0000313" key="8">
    <source>
        <dbReference type="EMBL" id="SEW56363.1"/>
    </source>
</evidence>
<dbReference type="InterPro" id="IPR012944">
    <property type="entry name" value="SusD_RagB_dom"/>
</dbReference>
<comment type="subcellular location">
    <subcellularLocation>
        <location evidence="1">Cell outer membrane</location>
    </subcellularLocation>
</comment>
<evidence type="ECO:0000313" key="9">
    <source>
        <dbReference type="Proteomes" id="UP000199310"/>
    </source>
</evidence>
<dbReference type="InterPro" id="IPR011990">
    <property type="entry name" value="TPR-like_helical_dom_sf"/>
</dbReference>
<evidence type="ECO:0000259" key="7">
    <source>
        <dbReference type="Pfam" id="PF14322"/>
    </source>
</evidence>
<comment type="similarity">
    <text evidence="2">Belongs to the SusD family.</text>
</comment>
<dbReference type="GO" id="GO:0009279">
    <property type="term" value="C:cell outer membrane"/>
    <property type="evidence" value="ECO:0007669"/>
    <property type="project" value="UniProtKB-SubCell"/>
</dbReference>
<dbReference type="Pfam" id="PF14322">
    <property type="entry name" value="SusD-like_3"/>
    <property type="match status" value="1"/>
</dbReference>